<dbReference type="AlphaFoldDB" id="A0A8H4PCR7"/>
<evidence type="ECO:0000256" key="2">
    <source>
        <dbReference type="SAM" id="Phobius"/>
    </source>
</evidence>
<evidence type="ECO:0000256" key="1">
    <source>
        <dbReference type="SAM" id="MobiDB-lite"/>
    </source>
</evidence>
<keyword evidence="2" id="KW-1133">Transmembrane helix</keyword>
<keyword evidence="2" id="KW-0472">Membrane</keyword>
<reference evidence="3 4" key="1">
    <citation type="submission" date="2020-01" db="EMBL/GenBank/DDBJ databases">
        <title>Identification and distribution of gene clusters putatively required for synthesis of sphingolipid metabolism inhibitors in phylogenetically diverse species of the filamentous fungus Fusarium.</title>
        <authorList>
            <person name="Kim H.-S."/>
            <person name="Busman M."/>
            <person name="Brown D.W."/>
            <person name="Divon H."/>
            <person name="Uhlig S."/>
            <person name="Proctor R.H."/>
        </authorList>
    </citation>
    <scope>NUCLEOTIDE SEQUENCE [LARGE SCALE GENOMIC DNA]</scope>
    <source>
        <strain evidence="3 4">NRRL 20459</strain>
    </source>
</reference>
<dbReference type="EMBL" id="JAADYS010000943">
    <property type="protein sequence ID" value="KAF4466008.1"/>
    <property type="molecule type" value="Genomic_DNA"/>
</dbReference>
<sequence length="164" mass="17923">MPSNYEKLSRASGPSLDTCVTVPEKAAFSTNTTICPSPLDDAPRMSAASTPRSDKTANPFDTDVEAMMPTHSTESCVQQKTSNSQLPRKSDCQVWPGKDHWKQKAKANKAKNRCTCMANLSRRNRIIAKVIIIFLVVGVAVGVGFGISKPLNAPIWGDRDHNKH</sequence>
<proteinExistence type="predicted"/>
<dbReference type="Proteomes" id="UP000554235">
    <property type="component" value="Unassembled WGS sequence"/>
</dbReference>
<name>A0A8H4PCR7_9HYPO</name>
<protein>
    <submittedName>
        <fullName evidence="3">Uncharacterized protein</fullName>
    </submittedName>
</protein>
<evidence type="ECO:0000313" key="4">
    <source>
        <dbReference type="Proteomes" id="UP000554235"/>
    </source>
</evidence>
<keyword evidence="2" id="KW-0812">Transmembrane</keyword>
<feature type="compositionally biased region" description="Polar residues" evidence="1">
    <location>
        <begin position="70"/>
        <end position="87"/>
    </location>
</feature>
<accession>A0A8H4PCR7</accession>
<gene>
    <name evidence="3" type="ORF">FALBO_7143</name>
</gene>
<keyword evidence="4" id="KW-1185">Reference proteome</keyword>
<comment type="caution">
    <text evidence="3">The sequence shown here is derived from an EMBL/GenBank/DDBJ whole genome shotgun (WGS) entry which is preliminary data.</text>
</comment>
<feature type="transmembrane region" description="Helical" evidence="2">
    <location>
        <begin position="126"/>
        <end position="147"/>
    </location>
</feature>
<feature type="region of interest" description="Disordered" evidence="1">
    <location>
        <begin position="31"/>
        <end position="94"/>
    </location>
</feature>
<organism evidence="3 4">
    <name type="scientific">Fusarium albosuccineum</name>
    <dbReference type="NCBI Taxonomy" id="1237068"/>
    <lineage>
        <taxon>Eukaryota</taxon>
        <taxon>Fungi</taxon>
        <taxon>Dikarya</taxon>
        <taxon>Ascomycota</taxon>
        <taxon>Pezizomycotina</taxon>
        <taxon>Sordariomycetes</taxon>
        <taxon>Hypocreomycetidae</taxon>
        <taxon>Hypocreales</taxon>
        <taxon>Nectriaceae</taxon>
        <taxon>Fusarium</taxon>
        <taxon>Fusarium decemcellulare species complex</taxon>
    </lineage>
</organism>
<dbReference type="OrthoDB" id="5214669at2759"/>
<evidence type="ECO:0000313" key="3">
    <source>
        <dbReference type="EMBL" id="KAF4466008.1"/>
    </source>
</evidence>